<accession>D9SSY0</accession>
<dbReference type="HOGENOM" id="CLU_1934354_0_0_9"/>
<dbReference type="OrthoDB" id="9816462at2"/>
<organism evidence="1 2">
    <name type="scientific">Clostridium cellulovorans (strain ATCC 35296 / DSM 3052 / OCM 3 / 743B)</name>
    <dbReference type="NCBI Taxonomy" id="573061"/>
    <lineage>
        <taxon>Bacteria</taxon>
        <taxon>Bacillati</taxon>
        <taxon>Bacillota</taxon>
        <taxon>Clostridia</taxon>
        <taxon>Eubacteriales</taxon>
        <taxon>Clostridiaceae</taxon>
        <taxon>Clostridium</taxon>
    </lineage>
</organism>
<dbReference type="Proteomes" id="UP000002730">
    <property type="component" value="Chromosome"/>
</dbReference>
<dbReference type="KEGG" id="ccb:Clocel_2949"/>
<name>D9SSY0_CLOC7</name>
<dbReference type="EMBL" id="CP002160">
    <property type="protein sequence ID" value="ADL52642.1"/>
    <property type="molecule type" value="Genomic_DNA"/>
</dbReference>
<dbReference type="RefSeq" id="WP_010075740.1">
    <property type="nucleotide sequence ID" value="NC_014393.1"/>
</dbReference>
<gene>
    <name evidence="1" type="ordered locus">Clocel_2949</name>
</gene>
<dbReference type="SUPFAM" id="SSF57716">
    <property type="entry name" value="Glucocorticoid receptor-like (DNA-binding domain)"/>
    <property type="match status" value="1"/>
</dbReference>
<dbReference type="eggNOG" id="ENOG50324ZZ">
    <property type="taxonomic scope" value="Bacteria"/>
</dbReference>
<sequence length="130" mass="15378">MYSCYKCKTSVGKNHFTSYDGRILCEECSVGVKPCNDRQKLLCEDIEEGFYYFYKFDLFIKMKIEKVIFLGEETQILFEGEKGHLSIWLDSQIKKISRPSNIIQKFNWCYILKDSEEEILGYIGRPQDLK</sequence>
<reference evidence="1 2" key="1">
    <citation type="submission" date="2010-08" db="EMBL/GenBank/DDBJ databases">
        <title>Complete sequence of Clostridium cellulovorans 743B.</title>
        <authorList>
            <consortium name="US DOE Joint Genome Institute"/>
            <person name="Lucas S."/>
            <person name="Copeland A."/>
            <person name="Lapidus A."/>
            <person name="Cheng J.-F."/>
            <person name="Bruce D."/>
            <person name="Goodwin L."/>
            <person name="Pitluck S."/>
            <person name="Chertkov O."/>
            <person name="Detter J.C."/>
            <person name="Han C."/>
            <person name="Tapia R."/>
            <person name="Land M."/>
            <person name="Hauser L."/>
            <person name="Chang Y.-J."/>
            <person name="Jeffries C."/>
            <person name="Kyrpides N."/>
            <person name="Ivanova N."/>
            <person name="Mikhailova N."/>
            <person name="Hemme C.L."/>
            <person name="Woyke T."/>
        </authorList>
    </citation>
    <scope>NUCLEOTIDE SEQUENCE [LARGE SCALE GENOMIC DNA]</scope>
    <source>
        <strain evidence="2">ATCC 35296 / DSM 3052 / OCM 3 / 743B</strain>
    </source>
</reference>
<evidence type="ECO:0000313" key="2">
    <source>
        <dbReference type="Proteomes" id="UP000002730"/>
    </source>
</evidence>
<dbReference type="AlphaFoldDB" id="D9SSY0"/>
<proteinExistence type="predicted"/>
<evidence type="ECO:0000313" key="1">
    <source>
        <dbReference type="EMBL" id="ADL52642.1"/>
    </source>
</evidence>
<protein>
    <submittedName>
        <fullName evidence="1">Uncharacterized protein</fullName>
    </submittedName>
</protein>
<keyword evidence="2" id="KW-1185">Reference proteome</keyword>